<evidence type="ECO:0000313" key="1">
    <source>
        <dbReference type="EMBL" id="KIN96380.1"/>
    </source>
</evidence>
<dbReference type="HOGENOM" id="CLU_2813407_0_0_1"/>
<protein>
    <submittedName>
        <fullName evidence="1">Uncharacterized protein</fullName>
    </submittedName>
</protein>
<reference evidence="1 2" key="1">
    <citation type="submission" date="2014-04" db="EMBL/GenBank/DDBJ databases">
        <authorList>
            <consortium name="DOE Joint Genome Institute"/>
            <person name="Kuo A."/>
            <person name="Kohler A."/>
            <person name="Costa M.D."/>
            <person name="Nagy L.G."/>
            <person name="Floudas D."/>
            <person name="Copeland A."/>
            <person name="Barry K.W."/>
            <person name="Cichocki N."/>
            <person name="Veneault-Fourrey C."/>
            <person name="LaButti K."/>
            <person name="Lindquist E.A."/>
            <person name="Lipzen A."/>
            <person name="Lundell T."/>
            <person name="Morin E."/>
            <person name="Murat C."/>
            <person name="Sun H."/>
            <person name="Tunlid A."/>
            <person name="Henrissat B."/>
            <person name="Grigoriev I.V."/>
            <person name="Hibbett D.S."/>
            <person name="Martin F."/>
            <person name="Nordberg H.P."/>
            <person name="Cantor M.N."/>
            <person name="Hua S.X."/>
        </authorList>
    </citation>
    <scope>NUCLEOTIDE SEQUENCE [LARGE SCALE GENOMIC DNA]</scope>
    <source>
        <strain evidence="1 2">Marx 270</strain>
    </source>
</reference>
<dbReference type="AlphaFoldDB" id="A0A0C3NL88"/>
<dbReference type="Proteomes" id="UP000054217">
    <property type="component" value="Unassembled WGS sequence"/>
</dbReference>
<organism evidence="1 2">
    <name type="scientific">Pisolithus tinctorius Marx 270</name>
    <dbReference type="NCBI Taxonomy" id="870435"/>
    <lineage>
        <taxon>Eukaryota</taxon>
        <taxon>Fungi</taxon>
        <taxon>Dikarya</taxon>
        <taxon>Basidiomycota</taxon>
        <taxon>Agaricomycotina</taxon>
        <taxon>Agaricomycetes</taxon>
        <taxon>Agaricomycetidae</taxon>
        <taxon>Boletales</taxon>
        <taxon>Sclerodermatineae</taxon>
        <taxon>Pisolithaceae</taxon>
        <taxon>Pisolithus</taxon>
    </lineage>
</organism>
<gene>
    <name evidence="1" type="ORF">M404DRAFT_33362</name>
</gene>
<name>A0A0C3NL88_PISTI</name>
<keyword evidence="2" id="KW-1185">Reference proteome</keyword>
<dbReference type="EMBL" id="KN832048">
    <property type="protein sequence ID" value="KIN96380.1"/>
    <property type="molecule type" value="Genomic_DNA"/>
</dbReference>
<reference evidence="2" key="2">
    <citation type="submission" date="2015-01" db="EMBL/GenBank/DDBJ databases">
        <title>Evolutionary Origins and Diversification of the Mycorrhizal Mutualists.</title>
        <authorList>
            <consortium name="DOE Joint Genome Institute"/>
            <consortium name="Mycorrhizal Genomics Consortium"/>
            <person name="Kohler A."/>
            <person name="Kuo A."/>
            <person name="Nagy L.G."/>
            <person name="Floudas D."/>
            <person name="Copeland A."/>
            <person name="Barry K.W."/>
            <person name="Cichocki N."/>
            <person name="Veneault-Fourrey C."/>
            <person name="LaButti K."/>
            <person name="Lindquist E.A."/>
            <person name="Lipzen A."/>
            <person name="Lundell T."/>
            <person name="Morin E."/>
            <person name="Murat C."/>
            <person name="Riley R."/>
            <person name="Ohm R."/>
            <person name="Sun H."/>
            <person name="Tunlid A."/>
            <person name="Henrissat B."/>
            <person name="Grigoriev I.V."/>
            <person name="Hibbett D.S."/>
            <person name="Martin F."/>
        </authorList>
    </citation>
    <scope>NUCLEOTIDE SEQUENCE [LARGE SCALE GENOMIC DNA]</scope>
    <source>
        <strain evidence="2">Marx 270</strain>
    </source>
</reference>
<accession>A0A0C3NL88</accession>
<sequence>MSSTIPTIYPPMSLAAPMAMAAPPACSVLTMPLLGMKSAPELSLQVIPGSSGHVPGLFTVCRTWDVP</sequence>
<dbReference type="InParanoid" id="A0A0C3NL88"/>
<evidence type="ECO:0000313" key="2">
    <source>
        <dbReference type="Proteomes" id="UP000054217"/>
    </source>
</evidence>
<proteinExistence type="predicted"/>